<protein>
    <recommendedName>
        <fullName evidence="8">Homeobox domain-containing protein</fullName>
    </recommendedName>
</protein>
<evidence type="ECO:0000256" key="1">
    <source>
        <dbReference type="ARBA" id="ARBA00004123"/>
    </source>
</evidence>
<reference evidence="9 10" key="1">
    <citation type="submission" date="2024-08" db="EMBL/GenBank/DDBJ databases">
        <authorList>
            <person name="Cucini C."/>
            <person name="Frati F."/>
        </authorList>
    </citation>
    <scope>NUCLEOTIDE SEQUENCE [LARGE SCALE GENOMIC DNA]</scope>
</reference>
<dbReference type="CDD" id="cd00086">
    <property type="entry name" value="homeodomain"/>
    <property type="match status" value="1"/>
</dbReference>
<feature type="compositionally biased region" description="Gly residues" evidence="7">
    <location>
        <begin position="330"/>
        <end position="342"/>
    </location>
</feature>
<dbReference type="PANTHER" id="PTHR24329:SF520">
    <property type="entry name" value="ALX HOMEOBOX PROTEIN 1-LIKE PROTEIN"/>
    <property type="match status" value="1"/>
</dbReference>
<organism evidence="9 10">
    <name type="scientific">Orchesella dallaii</name>
    <dbReference type="NCBI Taxonomy" id="48710"/>
    <lineage>
        <taxon>Eukaryota</taxon>
        <taxon>Metazoa</taxon>
        <taxon>Ecdysozoa</taxon>
        <taxon>Arthropoda</taxon>
        <taxon>Hexapoda</taxon>
        <taxon>Collembola</taxon>
        <taxon>Entomobryomorpha</taxon>
        <taxon>Entomobryoidea</taxon>
        <taxon>Orchesellidae</taxon>
        <taxon>Orchesellinae</taxon>
        <taxon>Orchesella</taxon>
    </lineage>
</organism>
<evidence type="ECO:0000313" key="9">
    <source>
        <dbReference type="EMBL" id="CAL8111397.1"/>
    </source>
</evidence>
<keyword evidence="4 5" id="KW-0539">Nucleus</keyword>
<feature type="domain" description="Homeobox" evidence="8">
    <location>
        <begin position="91"/>
        <end position="151"/>
    </location>
</feature>
<accession>A0ABP1QT27</accession>
<feature type="region of interest" description="Disordered" evidence="7">
    <location>
        <begin position="41"/>
        <end position="99"/>
    </location>
</feature>
<evidence type="ECO:0000256" key="4">
    <source>
        <dbReference type="ARBA" id="ARBA00023242"/>
    </source>
</evidence>
<dbReference type="Proteomes" id="UP001642540">
    <property type="component" value="Unassembled WGS sequence"/>
</dbReference>
<dbReference type="PROSITE" id="PS50071">
    <property type="entry name" value="HOMEOBOX_2"/>
    <property type="match status" value="1"/>
</dbReference>
<dbReference type="Gene3D" id="1.10.10.60">
    <property type="entry name" value="Homeodomain-like"/>
    <property type="match status" value="1"/>
</dbReference>
<dbReference type="InterPro" id="IPR050649">
    <property type="entry name" value="Paired_Homeobox_TFs"/>
</dbReference>
<comment type="caution">
    <text evidence="9">The sequence shown here is derived from an EMBL/GenBank/DDBJ whole genome shotgun (WGS) entry which is preliminary data.</text>
</comment>
<dbReference type="EMBL" id="CAXLJM020000046">
    <property type="protein sequence ID" value="CAL8111397.1"/>
    <property type="molecule type" value="Genomic_DNA"/>
</dbReference>
<dbReference type="InterPro" id="IPR009057">
    <property type="entry name" value="Homeodomain-like_sf"/>
</dbReference>
<dbReference type="PROSITE" id="PS00027">
    <property type="entry name" value="HOMEOBOX_1"/>
    <property type="match status" value="1"/>
</dbReference>
<dbReference type="SMART" id="SM00389">
    <property type="entry name" value="HOX"/>
    <property type="match status" value="1"/>
</dbReference>
<feature type="DNA-binding region" description="Homeobox" evidence="5">
    <location>
        <begin position="93"/>
        <end position="152"/>
    </location>
</feature>
<comment type="subcellular location">
    <subcellularLocation>
        <location evidence="1 5 6">Nucleus</location>
    </subcellularLocation>
</comment>
<keyword evidence="2 5" id="KW-0238">DNA-binding</keyword>
<dbReference type="InterPro" id="IPR017970">
    <property type="entry name" value="Homeobox_CS"/>
</dbReference>
<gene>
    <name evidence="9" type="ORF">ODALV1_LOCUS14999</name>
</gene>
<evidence type="ECO:0000256" key="3">
    <source>
        <dbReference type="ARBA" id="ARBA00023155"/>
    </source>
</evidence>
<evidence type="ECO:0000313" key="10">
    <source>
        <dbReference type="Proteomes" id="UP001642540"/>
    </source>
</evidence>
<dbReference type="Pfam" id="PF00046">
    <property type="entry name" value="Homeodomain"/>
    <property type="match status" value="1"/>
</dbReference>
<feature type="compositionally biased region" description="Low complexity" evidence="7">
    <location>
        <begin position="343"/>
        <end position="359"/>
    </location>
</feature>
<sequence length="406" mass="42014">MPGSGGGGGGNGAGSVKCEDFSSLYSIHSSEAALTAAAAVGGPGNRSLTEHSGQEGAFKKLKPENSSTSSIMGGGSNNHSHTPTSSTCPTPARRRHRTTFTQEQLAELEAAFAKSHYPDIYCREELARTTKLNEARIQVWFQNRRAKYRKQEKQLQKALAPSVLPPCNGAMMRNIYPTAASRGYQHYPHTNINSINTMNRYPQMGSGTYSSMTQPFTMPHSASNMSAVSSIRQDPMAWFTCRDEPGGRMVQQESLCSPYEYFSSSPSKLSNHPDVTISDINSIPGYSAAAAAALAVAAAASASSSSSSSSSTPVVLPGSTGHHGVISSNGNGGSGGGGGGSTGTHSSSSGGGSSSSSSSNAASAAAAINAAAAIASPSNYPFYYHDYYFNKEDSSASPPNSTGSAP</sequence>
<feature type="region of interest" description="Disordered" evidence="7">
    <location>
        <begin position="304"/>
        <end position="359"/>
    </location>
</feature>
<feature type="compositionally biased region" description="Basic and acidic residues" evidence="7">
    <location>
        <begin position="48"/>
        <end position="63"/>
    </location>
</feature>
<evidence type="ECO:0000256" key="5">
    <source>
        <dbReference type="PROSITE-ProRule" id="PRU00108"/>
    </source>
</evidence>
<keyword evidence="10" id="KW-1185">Reference proteome</keyword>
<evidence type="ECO:0000256" key="2">
    <source>
        <dbReference type="ARBA" id="ARBA00023125"/>
    </source>
</evidence>
<evidence type="ECO:0000256" key="6">
    <source>
        <dbReference type="RuleBase" id="RU000682"/>
    </source>
</evidence>
<evidence type="ECO:0000259" key="8">
    <source>
        <dbReference type="PROSITE" id="PS50071"/>
    </source>
</evidence>
<name>A0ABP1QT27_9HEXA</name>
<evidence type="ECO:0000256" key="7">
    <source>
        <dbReference type="SAM" id="MobiDB-lite"/>
    </source>
</evidence>
<feature type="compositionally biased region" description="Low complexity" evidence="7">
    <location>
        <begin position="77"/>
        <end position="91"/>
    </location>
</feature>
<proteinExistence type="predicted"/>
<keyword evidence="3 5" id="KW-0371">Homeobox</keyword>
<dbReference type="PANTHER" id="PTHR24329">
    <property type="entry name" value="HOMEOBOX PROTEIN ARISTALESS"/>
    <property type="match status" value="1"/>
</dbReference>
<dbReference type="SUPFAM" id="SSF46689">
    <property type="entry name" value="Homeodomain-like"/>
    <property type="match status" value="1"/>
</dbReference>
<dbReference type="InterPro" id="IPR001356">
    <property type="entry name" value="HD"/>
</dbReference>